<organism evidence="2 3">
    <name type="scientific">Psychroflexus lacisalsi</name>
    <dbReference type="NCBI Taxonomy" id="503928"/>
    <lineage>
        <taxon>Bacteria</taxon>
        <taxon>Pseudomonadati</taxon>
        <taxon>Bacteroidota</taxon>
        <taxon>Flavobacteriia</taxon>
        <taxon>Flavobacteriales</taxon>
        <taxon>Flavobacteriaceae</taxon>
        <taxon>Psychroflexus</taxon>
    </lineage>
</organism>
<evidence type="ECO:0000259" key="1">
    <source>
        <dbReference type="PROSITE" id="PS51725"/>
    </source>
</evidence>
<comment type="caution">
    <text evidence="2">The sequence shown here is derived from an EMBL/GenBank/DDBJ whole genome shotgun (WGS) entry which is preliminary data.</text>
</comment>
<feature type="domain" description="ABM" evidence="1">
    <location>
        <begin position="2"/>
        <end position="97"/>
    </location>
</feature>
<dbReference type="InterPro" id="IPR011008">
    <property type="entry name" value="Dimeric_a/b-barrel"/>
</dbReference>
<protein>
    <submittedName>
        <fullName evidence="2">Antibiotic biosynthesis monooxygenase</fullName>
    </submittedName>
</protein>
<dbReference type="InterPro" id="IPR007138">
    <property type="entry name" value="ABM_dom"/>
</dbReference>
<dbReference type="EMBL" id="BAAAGG010000005">
    <property type="protein sequence ID" value="GAA0757289.1"/>
    <property type="molecule type" value="Genomic_DNA"/>
</dbReference>
<reference evidence="3" key="1">
    <citation type="journal article" date="2019" name="Int. J. Syst. Evol. Microbiol.">
        <title>The Global Catalogue of Microorganisms (GCM) 10K type strain sequencing project: providing services to taxonomists for standard genome sequencing and annotation.</title>
        <authorList>
            <consortium name="The Broad Institute Genomics Platform"/>
            <consortium name="The Broad Institute Genome Sequencing Center for Infectious Disease"/>
            <person name="Wu L."/>
            <person name="Ma J."/>
        </authorList>
    </citation>
    <scope>NUCLEOTIDE SEQUENCE [LARGE SCALE GENOMIC DNA]</scope>
    <source>
        <strain evidence="3">JCM 16231</strain>
    </source>
</reference>
<proteinExistence type="predicted"/>
<keyword evidence="2" id="KW-0560">Oxidoreductase</keyword>
<dbReference type="RefSeq" id="WP_224453880.1">
    <property type="nucleotide sequence ID" value="NZ_BAAAGG010000005.1"/>
</dbReference>
<gene>
    <name evidence="2" type="ORF">GCM10009433_13390</name>
</gene>
<dbReference type="GO" id="GO:0004497">
    <property type="term" value="F:monooxygenase activity"/>
    <property type="evidence" value="ECO:0007669"/>
    <property type="project" value="UniProtKB-KW"/>
</dbReference>
<dbReference type="SUPFAM" id="SSF54909">
    <property type="entry name" value="Dimeric alpha+beta barrel"/>
    <property type="match status" value="1"/>
</dbReference>
<name>A0ABP3VJN1_9FLAO</name>
<accession>A0ABP3VJN1</accession>
<keyword evidence="2" id="KW-0503">Monooxygenase</keyword>
<dbReference type="PROSITE" id="PS51725">
    <property type="entry name" value="ABM"/>
    <property type="match status" value="1"/>
</dbReference>
<evidence type="ECO:0000313" key="3">
    <source>
        <dbReference type="Proteomes" id="UP001500185"/>
    </source>
</evidence>
<dbReference type="Gene3D" id="3.30.70.100">
    <property type="match status" value="1"/>
</dbReference>
<keyword evidence="3" id="KW-1185">Reference proteome</keyword>
<sequence>MLVRIVKMKFTPEAVEDFQSLFKKNKEKIRHFEGCRRLELYQDQNNSSIFFTYSYWESESHLNAYRHSDLFAYVWKATKAKFSDKAEAWSLDKLVELK</sequence>
<dbReference type="Proteomes" id="UP001500185">
    <property type="component" value="Unassembled WGS sequence"/>
</dbReference>
<dbReference type="Pfam" id="PF03992">
    <property type="entry name" value="ABM"/>
    <property type="match status" value="1"/>
</dbReference>
<evidence type="ECO:0000313" key="2">
    <source>
        <dbReference type="EMBL" id="GAA0757289.1"/>
    </source>
</evidence>